<name>A0ACD1IJN5_9EURO</name>
<evidence type="ECO:0000313" key="1">
    <source>
        <dbReference type="EMBL" id="RAK90788.1"/>
    </source>
</evidence>
<gene>
    <name evidence="1" type="ORF">BO79DRAFT_143175</name>
</gene>
<dbReference type="EMBL" id="KZ824543">
    <property type="protein sequence ID" value="RAK90788.1"/>
    <property type="molecule type" value="Genomic_DNA"/>
</dbReference>
<keyword evidence="2" id="KW-1185">Reference proteome</keyword>
<reference evidence="1" key="1">
    <citation type="submission" date="2018-02" db="EMBL/GenBank/DDBJ databases">
        <title>The genomes of Aspergillus section Nigri reveals drivers in fungal speciation.</title>
        <authorList>
            <consortium name="DOE Joint Genome Institute"/>
            <person name="Vesth T.C."/>
            <person name="Nybo J."/>
            <person name="Theobald S."/>
            <person name="Brandl J."/>
            <person name="Frisvad J.C."/>
            <person name="Nielsen K.F."/>
            <person name="Lyhne E.K."/>
            <person name="Kogle M.E."/>
            <person name="Kuo A."/>
            <person name="Riley R."/>
            <person name="Clum A."/>
            <person name="Nolan M."/>
            <person name="Lipzen A."/>
            <person name="Salamov A."/>
            <person name="Henrissat B."/>
            <person name="Wiebenga A."/>
            <person name="De vries R.P."/>
            <person name="Grigoriev I.V."/>
            <person name="Mortensen U.H."/>
            <person name="Andersen M.R."/>
            <person name="Baker S.E."/>
        </authorList>
    </citation>
    <scope>NUCLEOTIDE SEQUENCE</scope>
    <source>
        <strain evidence="1">CBS 115574</strain>
    </source>
</reference>
<organism evidence="1 2">
    <name type="scientific">Aspergillus costaricaensis CBS 115574</name>
    <dbReference type="NCBI Taxonomy" id="1448317"/>
    <lineage>
        <taxon>Eukaryota</taxon>
        <taxon>Fungi</taxon>
        <taxon>Dikarya</taxon>
        <taxon>Ascomycota</taxon>
        <taxon>Pezizomycotina</taxon>
        <taxon>Eurotiomycetes</taxon>
        <taxon>Eurotiomycetidae</taxon>
        <taxon>Eurotiales</taxon>
        <taxon>Aspergillaceae</taxon>
        <taxon>Aspergillus</taxon>
        <taxon>Aspergillus subgen. Circumdati</taxon>
    </lineage>
</organism>
<protein>
    <submittedName>
        <fullName evidence="1">Cytochrome P450</fullName>
    </submittedName>
</protein>
<accession>A0ACD1IJN5</accession>
<evidence type="ECO:0000313" key="2">
    <source>
        <dbReference type="Proteomes" id="UP000249748"/>
    </source>
</evidence>
<dbReference type="Proteomes" id="UP000249748">
    <property type="component" value="Unassembled WGS sequence"/>
</dbReference>
<proteinExistence type="predicted"/>
<sequence length="519" mass="59418">METVIGDHQIVVLSGFDSQLIIALIFILLFVACLYEKSRRRDNIPTVNRWFTLEPTVFSRIRFALNSGRIMEIAYQKYKGQAYRLARGDADYIVLPAECVTELNRLPQHMLNSRQCHSYSMTGHLNGINIVLKSNLHVRLLLNTITPALPRFLQPTSVRIEEEMKRSFPQDKDSWKSIDMTDRIAVCVGRAFALAVVGAPMCDNAEFIRLMNEYTKDVFYVMFIMRLVPSILQPLAVWLLPSKWRLRAGRKRLEAFIRPNAKKQREEDSRSTVISELPSLFKCIINEARNESEQDPEVVTGLLMALAVGGTYSAANFIYAAILDLTAHPHYLAEIREELHLKNAEISGRWDFEAFNSLHKLDSACKETLRLTPGSLTTYSRVMQDDYTLSNGITLRKGQFICVHSNGRARDSSVYPDANKYDALRAYKQDFRAHTTCPFKGVYGQDFRWGSGRWACAGRYLASMVCKIMLVKLLDEYDFQFEGSEGRPANTIFHEYVFIRPGVKLMMRRREGSLGIRCV</sequence>